<gene>
    <name evidence="1" type="ORF">AUP43_18100</name>
</gene>
<reference evidence="1 2" key="1">
    <citation type="submission" date="2015-12" db="EMBL/GenBank/DDBJ databases">
        <title>Genome sequence of Oceanibaculum pacificum MCCC 1A02656.</title>
        <authorList>
            <person name="Lu L."/>
            <person name="Lai Q."/>
            <person name="Shao Z."/>
            <person name="Qian P."/>
        </authorList>
    </citation>
    <scope>NUCLEOTIDE SEQUENCE [LARGE SCALE GENOMIC DNA]</scope>
    <source>
        <strain evidence="1 2">MCCC 1A02656</strain>
    </source>
</reference>
<keyword evidence="2" id="KW-1185">Reference proteome</keyword>
<dbReference type="RefSeq" id="WP_067553590.1">
    <property type="nucleotide sequence ID" value="NZ_LPXN01000077.1"/>
</dbReference>
<dbReference type="AlphaFoldDB" id="A0A154WDD2"/>
<accession>A0A154WDD2</accession>
<comment type="caution">
    <text evidence="1">The sequence shown here is derived from an EMBL/GenBank/DDBJ whole genome shotgun (WGS) entry which is preliminary data.</text>
</comment>
<organism evidence="1 2">
    <name type="scientific">Oceanibaculum pacificum</name>
    <dbReference type="NCBI Taxonomy" id="580166"/>
    <lineage>
        <taxon>Bacteria</taxon>
        <taxon>Pseudomonadati</taxon>
        <taxon>Pseudomonadota</taxon>
        <taxon>Alphaproteobacteria</taxon>
        <taxon>Rhodospirillales</taxon>
        <taxon>Oceanibaculaceae</taxon>
        <taxon>Oceanibaculum</taxon>
    </lineage>
</organism>
<dbReference type="OrthoDB" id="9792176at2"/>
<dbReference type="EMBL" id="LPXN01000077">
    <property type="protein sequence ID" value="KZD11465.1"/>
    <property type="molecule type" value="Genomic_DNA"/>
</dbReference>
<name>A0A154WDD2_9PROT</name>
<proteinExistence type="predicted"/>
<dbReference type="STRING" id="580166.AUP43_18100"/>
<dbReference type="Pfam" id="PF10722">
    <property type="entry name" value="YbjN"/>
    <property type="match status" value="1"/>
</dbReference>
<evidence type="ECO:0000313" key="2">
    <source>
        <dbReference type="Proteomes" id="UP000076400"/>
    </source>
</evidence>
<protein>
    <recommendedName>
        <fullName evidence="3">Diacylglyceryl transferase</fullName>
    </recommendedName>
</protein>
<evidence type="ECO:0000313" key="1">
    <source>
        <dbReference type="EMBL" id="KZD11465.1"/>
    </source>
</evidence>
<dbReference type="CDD" id="cd17033">
    <property type="entry name" value="DR1245-like"/>
    <property type="match status" value="1"/>
</dbReference>
<dbReference type="Proteomes" id="UP000076400">
    <property type="component" value="Unassembled WGS sequence"/>
</dbReference>
<evidence type="ECO:0008006" key="3">
    <source>
        <dbReference type="Google" id="ProtNLM"/>
    </source>
</evidence>
<dbReference type="InterPro" id="IPR019660">
    <property type="entry name" value="Put_sensory_transdc_reg_YbjN"/>
</dbReference>
<sequence>MLDIETHGETAVVNPLDLVEELVEANEWAFDRSREDELAVEITGRWCDYHLFFVWREDMSALHFSCVFDTKVQPSKKPEAHALLALANERLWLGHFDLSSEDGMPMFRHTVPLRGARGATVEQIEDLVDVAVTECERFYPAFQFVLWGGKTAVEALDAAMLDTVGEA</sequence>